<reference evidence="1 2" key="1">
    <citation type="journal article" date="2011" name="J. Biotechnol.">
        <title>The complete genome sequence of the dominant Sinorhizobium meliloti field isolate SM11 extends the S. meliloti pan-genome.</title>
        <authorList>
            <person name="Schneiker-Bekel S."/>
            <person name="Wibberg D."/>
            <person name="Bekel T."/>
            <person name="Blom J."/>
            <person name="Linke B."/>
            <person name="Neuweger H."/>
            <person name="Stiens M."/>
            <person name="Vorholter F.J."/>
            <person name="Weidner S."/>
            <person name="Goesmann A."/>
            <person name="Puhler A."/>
            <person name="Schluter A."/>
        </authorList>
    </citation>
    <scope>NUCLEOTIDE SEQUENCE [LARGE SCALE GENOMIC DNA]</scope>
    <source>
        <strain evidence="1 2">SM11</strain>
    </source>
</reference>
<dbReference type="RefSeq" id="WP_014529220.1">
    <property type="nucleotide sequence ID" value="NC_017325.1"/>
</dbReference>
<dbReference type="PATRIC" id="fig|707241.3.peg.981"/>
<dbReference type="EMBL" id="CP001830">
    <property type="protein sequence ID" value="AEH78212.1"/>
    <property type="molecule type" value="Genomic_DNA"/>
</dbReference>
<organism evidence="1 2">
    <name type="scientific">Sinorhizobium meliloti (strain SM11)</name>
    <dbReference type="NCBI Taxonomy" id="707241"/>
    <lineage>
        <taxon>Bacteria</taxon>
        <taxon>Pseudomonadati</taxon>
        <taxon>Pseudomonadota</taxon>
        <taxon>Alphaproteobacteria</taxon>
        <taxon>Hyphomicrobiales</taxon>
        <taxon>Rhizobiaceae</taxon>
        <taxon>Sinorhizobium/Ensifer group</taxon>
        <taxon>Sinorhizobium</taxon>
    </lineage>
</organism>
<name>F7X248_SINMM</name>
<dbReference type="Proteomes" id="UP000009045">
    <property type="component" value="Chromosome"/>
</dbReference>
<gene>
    <name evidence="1" type="ordered locus">SM11_chr0935</name>
</gene>
<dbReference type="KEGG" id="smx:SM11_chr0935"/>
<dbReference type="HOGENOM" id="CLU_106727_0_0_5"/>
<evidence type="ECO:0000313" key="2">
    <source>
        <dbReference type="Proteomes" id="UP000009045"/>
    </source>
</evidence>
<protein>
    <submittedName>
        <fullName evidence="1">Uncharacterized protein</fullName>
    </submittedName>
</protein>
<sequence length="226" mass="25670">MTEPRFKDLPPRIAKLPTDERGYPVPYFVEWIDGKPDFRVMSSKNLARAVKYRRCWICGEELGRFLCFTIGPMCGVNRISSEPPSHYDCARFAVSACPFLTRPLARRNDRNLPTGATITGIGIERNPGVTLLWVTKRYRVMNEPDGVLFRIGEPERVQFFREGRLATRAEVDHSIATGIYNLDRLAKREGAKAVNELEKCKQRFSALLDQLLPAQAAALKGRRENA</sequence>
<proteinExistence type="predicted"/>
<evidence type="ECO:0000313" key="1">
    <source>
        <dbReference type="EMBL" id="AEH78212.1"/>
    </source>
</evidence>
<dbReference type="AlphaFoldDB" id="F7X248"/>
<accession>F7X248</accession>